<sequence length="557" mass="59183">MSENKRRRPEWKRIPISGVRDPPVRLTTIIPSPPPSTSPSVVQRVVRARQAVAITPPSGNCSRACIYRLVALARGRDYGCIDRKCSTPPTYSYTYFLGHHLSVFLSLNCTSTSYSHLVDMSSNSPSTSSPWPAQTQFVPQPVPPMPPSHAGKRRRSAMDSRARFSKLARAEIANQTEIQEAQDECFDSDNSVYSCWPTNETVVDQNDATQFVWNSRLPSFTQFNLVDIGLIRADTGEVVRTFENQSNPTNRAGSLPVVADDIWWASDGPQWDGEPTSFPFYFVVVATGTPIASGIPQSTFTAVQTTLPNSVLASMSSAVAASSAAEAASSLLSSISATLTGTQSVLSSSTGSPSSAGSIQDSSDDSSFPRWAIAVIVILGFLALAALVALIFLMVARARRRRYDASRRGSMGSQSPMMANVQSGGPLSPQVETSEAVGGLAAGAGAGLGGAAAARAASSNLPETDGASSISENLFSGADAAVMAEAFRKALRKPEFGGEPVEEGESPELTPDQPELLSRELAEEGRDIRSVGSSRGSSLSVTSSSPPVNMAWHRKDP</sequence>
<evidence type="ECO:0008006" key="5">
    <source>
        <dbReference type="Google" id="ProtNLM"/>
    </source>
</evidence>
<feature type="region of interest" description="Disordered" evidence="1">
    <location>
        <begin position="496"/>
        <end position="557"/>
    </location>
</feature>
<evidence type="ECO:0000256" key="2">
    <source>
        <dbReference type="SAM" id="Phobius"/>
    </source>
</evidence>
<proteinExistence type="predicted"/>
<dbReference type="OrthoDB" id="2278929at2759"/>
<feature type="compositionally biased region" description="Polar residues" evidence="1">
    <location>
        <begin position="411"/>
        <end position="432"/>
    </location>
</feature>
<organism evidence="3 4">
    <name type="scientific">Sanghuangporus baumii</name>
    <name type="common">Phellinus baumii</name>
    <dbReference type="NCBI Taxonomy" id="108892"/>
    <lineage>
        <taxon>Eukaryota</taxon>
        <taxon>Fungi</taxon>
        <taxon>Dikarya</taxon>
        <taxon>Basidiomycota</taxon>
        <taxon>Agaricomycotina</taxon>
        <taxon>Agaricomycetes</taxon>
        <taxon>Hymenochaetales</taxon>
        <taxon>Hymenochaetaceae</taxon>
        <taxon>Sanghuangporus</taxon>
    </lineage>
</organism>
<evidence type="ECO:0000256" key="1">
    <source>
        <dbReference type="SAM" id="MobiDB-lite"/>
    </source>
</evidence>
<keyword evidence="2" id="KW-0472">Membrane</keyword>
<feature type="compositionally biased region" description="Basic and acidic residues" evidence="1">
    <location>
        <begin position="517"/>
        <end position="529"/>
    </location>
</feature>
<accession>A0A9Q5N496</accession>
<keyword evidence="2" id="KW-0812">Transmembrane</keyword>
<evidence type="ECO:0000313" key="4">
    <source>
        <dbReference type="Proteomes" id="UP000757232"/>
    </source>
</evidence>
<protein>
    <recommendedName>
        <fullName evidence="5">Transmembrane protein</fullName>
    </recommendedName>
</protein>
<dbReference type="AlphaFoldDB" id="A0A9Q5N496"/>
<dbReference type="EMBL" id="LNZH02000212">
    <property type="protein sequence ID" value="OCB85006.1"/>
    <property type="molecule type" value="Genomic_DNA"/>
</dbReference>
<keyword evidence="4" id="KW-1185">Reference proteome</keyword>
<keyword evidence="2" id="KW-1133">Transmembrane helix</keyword>
<feature type="compositionally biased region" description="Low complexity" evidence="1">
    <location>
        <begin position="530"/>
        <end position="545"/>
    </location>
</feature>
<comment type="caution">
    <text evidence="3">The sequence shown here is derived from an EMBL/GenBank/DDBJ whole genome shotgun (WGS) entry which is preliminary data.</text>
</comment>
<name>A0A9Q5N496_SANBA</name>
<gene>
    <name evidence="3" type="ORF">A7U60_g7963</name>
</gene>
<evidence type="ECO:0000313" key="3">
    <source>
        <dbReference type="EMBL" id="OCB85006.1"/>
    </source>
</evidence>
<feature type="region of interest" description="Disordered" evidence="1">
    <location>
        <begin position="137"/>
        <end position="157"/>
    </location>
</feature>
<feature type="region of interest" description="Disordered" evidence="1">
    <location>
        <begin position="405"/>
        <end position="432"/>
    </location>
</feature>
<feature type="transmembrane region" description="Helical" evidence="2">
    <location>
        <begin position="371"/>
        <end position="396"/>
    </location>
</feature>
<feature type="region of interest" description="Disordered" evidence="1">
    <location>
        <begin position="346"/>
        <end position="366"/>
    </location>
</feature>
<dbReference type="Proteomes" id="UP000757232">
    <property type="component" value="Unassembled WGS sequence"/>
</dbReference>
<reference evidence="3" key="1">
    <citation type="submission" date="2016-06" db="EMBL/GenBank/DDBJ databases">
        <title>Draft Genome sequence of the fungus Inonotus baumii.</title>
        <authorList>
            <person name="Zhu H."/>
            <person name="Lin W."/>
        </authorList>
    </citation>
    <scope>NUCLEOTIDE SEQUENCE</scope>
    <source>
        <strain evidence="3">821</strain>
    </source>
</reference>
<feature type="compositionally biased region" description="Low complexity" evidence="1">
    <location>
        <begin position="346"/>
        <end position="358"/>
    </location>
</feature>